<dbReference type="AlphaFoldDB" id="A0A5A7QP17"/>
<organism evidence="1 2">
    <name type="scientific">Striga asiatica</name>
    <name type="common">Asiatic witchweed</name>
    <name type="synonym">Buchnera asiatica</name>
    <dbReference type="NCBI Taxonomy" id="4170"/>
    <lineage>
        <taxon>Eukaryota</taxon>
        <taxon>Viridiplantae</taxon>
        <taxon>Streptophyta</taxon>
        <taxon>Embryophyta</taxon>
        <taxon>Tracheophyta</taxon>
        <taxon>Spermatophyta</taxon>
        <taxon>Magnoliopsida</taxon>
        <taxon>eudicotyledons</taxon>
        <taxon>Gunneridae</taxon>
        <taxon>Pentapetalae</taxon>
        <taxon>asterids</taxon>
        <taxon>lamiids</taxon>
        <taxon>Lamiales</taxon>
        <taxon>Orobanchaceae</taxon>
        <taxon>Buchnereae</taxon>
        <taxon>Striga</taxon>
    </lineage>
</organism>
<proteinExistence type="predicted"/>
<sequence>MAAVSVCFTTPTLYPALTSLLKCTFNLKVGTLAVRKFRSMWAYIPSTLAAFSASSPKNLYLYPTSIIRSTSGYLFLSSTTCCSNGVYLGFGICEQLVFLEGSRRSWGGSRSLSRNFRWRVGLGRGIKLGVLLGEAGWLSFWGLLWRALSWPVRIRLAGEKETVVAILGGGVEGGFCGCGGPGVASAEGLGAKKREMTCCFCLPMEMWRRREQAAAPVRGGGFRGCLAAHGSSSFAPFAKKSSLSTSDSCTFAFRRQMSALAMKEAREKCDRRKLCRIEFGDMIM</sequence>
<keyword evidence="1" id="KW-0808">Transferase</keyword>
<keyword evidence="2" id="KW-1185">Reference proteome</keyword>
<dbReference type="GO" id="GO:0016301">
    <property type="term" value="F:kinase activity"/>
    <property type="evidence" value="ECO:0007669"/>
    <property type="project" value="UniProtKB-KW"/>
</dbReference>
<protein>
    <submittedName>
        <fullName evidence="1">Leucine-rich repeat protein kinase family protein</fullName>
    </submittedName>
</protein>
<name>A0A5A7QP17_STRAF</name>
<accession>A0A5A7QP17</accession>
<evidence type="ECO:0000313" key="2">
    <source>
        <dbReference type="Proteomes" id="UP000325081"/>
    </source>
</evidence>
<evidence type="ECO:0000313" key="1">
    <source>
        <dbReference type="EMBL" id="GER46658.1"/>
    </source>
</evidence>
<dbReference type="Proteomes" id="UP000325081">
    <property type="component" value="Unassembled WGS sequence"/>
</dbReference>
<dbReference type="EMBL" id="BKCP01007626">
    <property type="protein sequence ID" value="GER46658.1"/>
    <property type="molecule type" value="Genomic_DNA"/>
</dbReference>
<comment type="caution">
    <text evidence="1">The sequence shown here is derived from an EMBL/GenBank/DDBJ whole genome shotgun (WGS) entry which is preliminary data.</text>
</comment>
<gene>
    <name evidence="1" type="ORF">STAS_23708</name>
</gene>
<keyword evidence="1" id="KW-0418">Kinase</keyword>
<reference evidence="2" key="1">
    <citation type="journal article" date="2019" name="Curr. Biol.">
        <title>Genome Sequence of Striga asiatica Provides Insight into the Evolution of Plant Parasitism.</title>
        <authorList>
            <person name="Yoshida S."/>
            <person name="Kim S."/>
            <person name="Wafula E.K."/>
            <person name="Tanskanen J."/>
            <person name="Kim Y.M."/>
            <person name="Honaas L."/>
            <person name="Yang Z."/>
            <person name="Spallek T."/>
            <person name="Conn C.E."/>
            <person name="Ichihashi Y."/>
            <person name="Cheong K."/>
            <person name="Cui S."/>
            <person name="Der J.P."/>
            <person name="Gundlach H."/>
            <person name="Jiao Y."/>
            <person name="Hori C."/>
            <person name="Ishida J.K."/>
            <person name="Kasahara H."/>
            <person name="Kiba T."/>
            <person name="Kim M.S."/>
            <person name="Koo N."/>
            <person name="Laohavisit A."/>
            <person name="Lee Y.H."/>
            <person name="Lumba S."/>
            <person name="McCourt P."/>
            <person name="Mortimer J.C."/>
            <person name="Mutuku J.M."/>
            <person name="Nomura T."/>
            <person name="Sasaki-Sekimoto Y."/>
            <person name="Seto Y."/>
            <person name="Wang Y."/>
            <person name="Wakatake T."/>
            <person name="Sakakibara H."/>
            <person name="Demura T."/>
            <person name="Yamaguchi S."/>
            <person name="Yoneyama K."/>
            <person name="Manabe R.I."/>
            <person name="Nelson D.C."/>
            <person name="Schulman A.H."/>
            <person name="Timko M.P."/>
            <person name="dePamphilis C.W."/>
            <person name="Choi D."/>
            <person name="Shirasu K."/>
        </authorList>
    </citation>
    <scope>NUCLEOTIDE SEQUENCE [LARGE SCALE GENOMIC DNA]</scope>
    <source>
        <strain evidence="2">cv. UVA1</strain>
    </source>
</reference>